<proteinExistence type="predicted"/>
<keyword evidence="2" id="KW-1133">Transmembrane helix</keyword>
<dbReference type="Proteomes" id="UP000176634">
    <property type="component" value="Unassembled WGS sequence"/>
</dbReference>
<organism evidence="3 4">
    <name type="scientific">Candidatus Magasanikbacteria bacterium RIFOXYD1_FULL_40_23</name>
    <dbReference type="NCBI Taxonomy" id="1798705"/>
    <lineage>
        <taxon>Bacteria</taxon>
        <taxon>Candidatus Magasanikiibacteriota</taxon>
    </lineage>
</organism>
<feature type="transmembrane region" description="Helical" evidence="2">
    <location>
        <begin position="97"/>
        <end position="115"/>
    </location>
</feature>
<feature type="transmembrane region" description="Helical" evidence="2">
    <location>
        <begin position="68"/>
        <end position="91"/>
    </location>
</feature>
<keyword evidence="2" id="KW-0472">Membrane</keyword>
<keyword evidence="1" id="KW-0175">Coiled coil</keyword>
<protein>
    <submittedName>
        <fullName evidence="3">Uncharacterized protein</fullName>
    </submittedName>
</protein>
<evidence type="ECO:0000313" key="3">
    <source>
        <dbReference type="EMBL" id="OGH92580.1"/>
    </source>
</evidence>
<accession>A0A1F6P963</accession>
<keyword evidence="2" id="KW-0812">Transmembrane</keyword>
<dbReference type="AlphaFoldDB" id="A0A1F6P963"/>
<evidence type="ECO:0000256" key="2">
    <source>
        <dbReference type="SAM" id="Phobius"/>
    </source>
</evidence>
<name>A0A1F6P963_9BACT</name>
<evidence type="ECO:0000256" key="1">
    <source>
        <dbReference type="SAM" id="Coils"/>
    </source>
</evidence>
<comment type="caution">
    <text evidence="3">The sequence shown here is derived from an EMBL/GenBank/DDBJ whole genome shotgun (WGS) entry which is preliminary data.</text>
</comment>
<dbReference type="STRING" id="1798705.A2563_02800"/>
<reference evidence="3 4" key="1">
    <citation type="journal article" date="2016" name="Nat. Commun.">
        <title>Thousands of microbial genomes shed light on interconnected biogeochemical processes in an aquifer system.</title>
        <authorList>
            <person name="Anantharaman K."/>
            <person name="Brown C.T."/>
            <person name="Hug L.A."/>
            <person name="Sharon I."/>
            <person name="Castelle C.J."/>
            <person name="Probst A.J."/>
            <person name="Thomas B.C."/>
            <person name="Singh A."/>
            <person name="Wilkins M.J."/>
            <person name="Karaoz U."/>
            <person name="Brodie E.L."/>
            <person name="Williams K.H."/>
            <person name="Hubbard S.S."/>
            <person name="Banfield J.F."/>
        </authorList>
    </citation>
    <scope>NUCLEOTIDE SEQUENCE [LARGE SCALE GENOMIC DNA]</scope>
</reference>
<sequence length="118" mass="13419">MSGNNNGKNKNDLTPREQKTTAAFKMLSGQNDTLKKSLKKTQDELEKMRAEKFQHEKRNAVLENKQKTLIWIEIFKFLSSAGVGFAINYYFIGNVSYALVVGIPSLLLFIVVEFLSNK</sequence>
<feature type="coiled-coil region" evidence="1">
    <location>
        <begin position="31"/>
        <end position="65"/>
    </location>
</feature>
<evidence type="ECO:0000313" key="4">
    <source>
        <dbReference type="Proteomes" id="UP000176634"/>
    </source>
</evidence>
<dbReference type="EMBL" id="MFRA01000005">
    <property type="protein sequence ID" value="OGH92580.1"/>
    <property type="molecule type" value="Genomic_DNA"/>
</dbReference>
<gene>
    <name evidence="3" type="ORF">A2563_02800</name>
</gene>